<organism evidence="2 3">
    <name type="scientific">Taphrina deformans (strain PYCC 5710 / ATCC 11124 / CBS 356.35 / IMI 108563 / JCM 9778 / NBRC 8474)</name>
    <name type="common">Peach leaf curl fungus</name>
    <name type="synonym">Lalaria deformans</name>
    <dbReference type="NCBI Taxonomy" id="1097556"/>
    <lineage>
        <taxon>Eukaryota</taxon>
        <taxon>Fungi</taxon>
        <taxon>Dikarya</taxon>
        <taxon>Ascomycota</taxon>
        <taxon>Taphrinomycotina</taxon>
        <taxon>Taphrinomycetes</taxon>
        <taxon>Taphrinales</taxon>
        <taxon>Taphrinaceae</taxon>
        <taxon>Taphrina</taxon>
    </lineage>
</organism>
<dbReference type="AlphaFoldDB" id="R4XJR5"/>
<feature type="signal peptide" evidence="1">
    <location>
        <begin position="1"/>
        <end position="20"/>
    </location>
</feature>
<sequence>MKTTAILALLTAQCLTSIVAVPTSHEPVALDLDRNYSVAELNDLVRKQSAEGAGTSQTLETGHVKSAEPSVATLTDSAVQGKEISKDVIIKYEGKCRTAVQKISGTFIMNINYNGKKVSWKSLESTIGGFGPNTIGGGRGRPITSSVEFYRSNCWFVNGHMCSYHFFGTAMAEVTVLGSSPGIAIHAVQPSGGPKGGWMSENCVRLPPGKEWGSCPSPATAPESRCTLQGTSPIQAGPYF</sequence>
<evidence type="ECO:0000313" key="3">
    <source>
        <dbReference type="Proteomes" id="UP000013776"/>
    </source>
</evidence>
<evidence type="ECO:0000256" key="1">
    <source>
        <dbReference type="SAM" id="SignalP"/>
    </source>
</evidence>
<reference evidence="2 3" key="1">
    <citation type="journal article" date="2013" name="MBio">
        <title>Genome sequencing of the plant pathogen Taphrina deformans, the causal agent of peach leaf curl.</title>
        <authorList>
            <person name="Cisse O.H."/>
            <person name="Almeida J.M.G.C.F."/>
            <person name="Fonseca A."/>
            <person name="Kumar A.A."/>
            <person name="Salojaervi J."/>
            <person name="Overmyer K."/>
            <person name="Hauser P.M."/>
            <person name="Pagni M."/>
        </authorList>
    </citation>
    <scope>NUCLEOTIDE SEQUENCE [LARGE SCALE GENOMIC DNA]</scope>
    <source>
        <strain evidence="3">PYCC 5710 / ATCC 11124 / CBS 356.35 / IMI 108563 / JCM 9778 / NBRC 8474</strain>
    </source>
</reference>
<protein>
    <submittedName>
        <fullName evidence="2">Uncharacterized protein</fullName>
    </submittedName>
</protein>
<keyword evidence="3" id="KW-1185">Reference proteome</keyword>
<dbReference type="Proteomes" id="UP000013776">
    <property type="component" value="Unassembled WGS sequence"/>
</dbReference>
<feature type="chain" id="PRO_5004381633" evidence="1">
    <location>
        <begin position="21"/>
        <end position="240"/>
    </location>
</feature>
<proteinExistence type="predicted"/>
<comment type="caution">
    <text evidence="2">The sequence shown here is derived from an EMBL/GenBank/DDBJ whole genome shotgun (WGS) entry which is preliminary data.</text>
</comment>
<gene>
    <name evidence="2" type="ORF">TAPDE_005185</name>
</gene>
<accession>R4XJR5</accession>
<keyword evidence="1" id="KW-0732">Signal</keyword>
<dbReference type="EMBL" id="CAHR02000284">
    <property type="protein sequence ID" value="CCG84673.1"/>
    <property type="molecule type" value="Genomic_DNA"/>
</dbReference>
<dbReference type="VEuPathDB" id="FungiDB:TAPDE_005185"/>
<evidence type="ECO:0000313" key="2">
    <source>
        <dbReference type="EMBL" id="CCG84673.1"/>
    </source>
</evidence>
<name>R4XJR5_TAPDE</name>